<dbReference type="InterPro" id="IPR036388">
    <property type="entry name" value="WH-like_DNA-bd_sf"/>
</dbReference>
<evidence type="ECO:0000256" key="2">
    <source>
        <dbReference type="HAMAP-Rule" id="MF_00674"/>
    </source>
</evidence>
<proteinExistence type="inferred from homology"/>
<dbReference type="Pfam" id="PF02001">
    <property type="entry name" value="DUF134"/>
    <property type="match status" value="1"/>
</dbReference>
<accession>A0A401FVR6</accession>
<dbReference type="AlphaFoldDB" id="A0A401FVR6"/>
<name>A0A401FVR6_9BACT</name>
<dbReference type="PANTHER" id="PTHR37478:SF2">
    <property type="entry name" value="UPF0251 PROTEIN TK0562"/>
    <property type="match status" value="1"/>
</dbReference>
<evidence type="ECO:0000256" key="1">
    <source>
        <dbReference type="ARBA" id="ARBA00009350"/>
    </source>
</evidence>
<dbReference type="Proteomes" id="UP000288096">
    <property type="component" value="Unassembled WGS sequence"/>
</dbReference>
<comment type="similarity">
    <text evidence="1 2">Belongs to the UPF0251 family.</text>
</comment>
<keyword evidence="5" id="KW-1185">Reference proteome</keyword>
<reference evidence="5" key="2">
    <citation type="submission" date="2019-01" db="EMBL/GenBank/DDBJ databases">
        <title>Genome sequence of Desulfonema ishimotonii strain Tokyo 01.</title>
        <authorList>
            <person name="Fukui M."/>
        </authorList>
    </citation>
    <scope>NUCLEOTIDE SEQUENCE [LARGE SCALE GENOMIC DNA]</scope>
    <source>
        <strain evidence="5">Tokyo 01</strain>
    </source>
</reference>
<dbReference type="InterPro" id="IPR002852">
    <property type="entry name" value="UPF0251"/>
</dbReference>
<sequence>MPRPKKPRLVSGHPAVTRFGPLDTAPTGEVTLSVEGMEAVKLSDADGMDQDTAAKLMGVSRQTYGRILAEARRIVAHALVTGKALRVGGGNYEFRGHRGLRRRRRGGRGV</sequence>
<organism evidence="4 5">
    <name type="scientific">Desulfonema ishimotonii</name>
    <dbReference type="NCBI Taxonomy" id="45657"/>
    <lineage>
        <taxon>Bacteria</taxon>
        <taxon>Pseudomonadati</taxon>
        <taxon>Thermodesulfobacteriota</taxon>
        <taxon>Desulfobacteria</taxon>
        <taxon>Desulfobacterales</taxon>
        <taxon>Desulfococcaceae</taxon>
        <taxon>Desulfonema</taxon>
    </lineage>
</organism>
<evidence type="ECO:0000256" key="3">
    <source>
        <dbReference type="SAM" id="MobiDB-lite"/>
    </source>
</evidence>
<comment type="caution">
    <text evidence="4">The sequence shown here is derived from an EMBL/GenBank/DDBJ whole genome shotgun (WGS) entry which is preliminary data.</text>
</comment>
<reference evidence="5" key="1">
    <citation type="submission" date="2017-11" db="EMBL/GenBank/DDBJ databases">
        <authorList>
            <person name="Watanabe M."/>
            <person name="Kojima H."/>
        </authorList>
    </citation>
    <scope>NUCLEOTIDE SEQUENCE [LARGE SCALE GENOMIC DNA]</scope>
    <source>
        <strain evidence="5">Tokyo 01</strain>
    </source>
</reference>
<protein>
    <recommendedName>
        <fullName evidence="2">UPF0251 protein DENIS_2008</fullName>
    </recommendedName>
</protein>
<evidence type="ECO:0000313" key="5">
    <source>
        <dbReference type="Proteomes" id="UP000288096"/>
    </source>
</evidence>
<dbReference type="HAMAP" id="MF_00674">
    <property type="entry name" value="UPF0251"/>
    <property type="match status" value="1"/>
</dbReference>
<dbReference type="EMBL" id="BEXT01000001">
    <property type="protein sequence ID" value="GBC61048.1"/>
    <property type="molecule type" value="Genomic_DNA"/>
</dbReference>
<gene>
    <name evidence="4" type="ORF">DENIS_2008</name>
</gene>
<evidence type="ECO:0000313" key="4">
    <source>
        <dbReference type="EMBL" id="GBC61048.1"/>
    </source>
</evidence>
<feature type="region of interest" description="Disordered" evidence="3">
    <location>
        <begin position="1"/>
        <end position="24"/>
    </location>
</feature>
<dbReference type="Gene3D" id="1.10.10.10">
    <property type="entry name" value="Winged helix-like DNA-binding domain superfamily/Winged helix DNA-binding domain"/>
    <property type="match status" value="1"/>
</dbReference>
<dbReference type="RefSeq" id="WP_124328385.1">
    <property type="nucleotide sequence ID" value="NZ_BEXT01000001.1"/>
</dbReference>
<dbReference type="PANTHER" id="PTHR37478">
    <property type="match status" value="1"/>
</dbReference>
<dbReference type="OrthoDB" id="280278at2"/>